<keyword evidence="3" id="KW-1185">Reference proteome</keyword>
<keyword evidence="1" id="KW-0812">Transmembrane</keyword>
<organism evidence="2 3">
    <name type="scientific">Massilia aerilata</name>
    <dbReference type="NCBI Taxonomy" id="453817"/>
    <lineage>
        <taxon>Bacteria</taxon>
        <taxon>Pseudomonadati</taxon>
        <taxon>Pseudomonadota</taxon>
        <taxon>Betaproteobacteria</taxon>
        <taxon>Burkholderiales</taxon>
        <taxon>Oxalobacteraceae</taxon>
        <taxon>Telluria group</taxon>
        <taxon>Massilia</taxon>
    </lineage>
</organism>
<keyword evidence="1" id="KW-0472">Membrane</keyword>
<reference evidence="3" key="1">
    <citation type="journal article" date="2019" name="Int. J. Syst. Evol. Microbiol.">
        <title>The Global Catalogue of Microorganisms (GCM) 10K type strain sequencing project: providing services to taxonomists for standard genome sequencing and annotation.</title>
        <authorList>
            <consortium name="The Broad Institute Genomics Platform"/>
            <consortium name="The Broad Institute Genome Sequencing Center for Infectious Disease"/>
            <person name="Wu L."/>
            <person name="Ma J."/>
        </authorList>
    </citation>
    <scope>NUCLEOTIDE SEQUENCE [LARGE SCALE GENOMIC DNA]</scope>
    <source>
        <strain evidence="3">CGMCC 4.5798</strain>
    </source>
</reference>
<feature type="transmembrane region" description="Helical" evidence="1">
    <location>
        <begin position="20"/>
        <end position="38"/>
    </location>
</feature>
<proteinExistence type="predicted"/>
<evidence type="ECO:0000256" key="1">
    <source>
        <dbReference type="SAM" id="Phobius"/>
    </source>
</evidence>
<evidence type="ECO:0000313" key="3">
    <source>
        <dbReference type="Proteomes" id="UP001596086"/>
    </source>
</evidence>
<evidence type="ECO:0000313" key="2">
    <source>
        <dbReference type="EMBL" id="MFC5551750.1"/>
    </source>
</evidence>
<protein>
    <recommendedName>
        <fullName evidence="4">Holin</fullName>
    </recommendedName>
</protein>
<accession>A0ABW0S6N4</accession>
<gene>
    <name evidence="2" type="ORF">ACFPO9_24800</name>
</gene>
<keyword evidence="1" id="KW-1133">Transmembrane helix</keyword>
<sequence length="135" mass="13816">MSEPISGAAAAGAAVGWKALGGLAGAAGIGAGFASYIVMTMTKPKDDKEFRVSMASTIAGSLLGGAAAIKYFGIEHWSKDIIGLMGQGGVMLTCGLPAWLIIRALFRYIEKRKDAGIDELVADGAKAVKAIKDAV</sequence>
<comment type="caution">
    <text evidence="2">The sequence shown here is derived from an EMBL/GenBank/DDBJ whole genome shotgun (WGS) entry which is preliminary data.</text>
</comment>
<dbReference type="EMBL" id="JBHSMZ010000024">
    <property type="protein sequence ID" value="MFC5551750.1"/>
    <property type="molecule type" value="Genomic_DNA"/>
</dbReference>
<feature type="transmembrane region" description="Helical" evidence="1">
    <location>
        <begin position="81"/>
        <end position="102"/>
    </location>
</feature>
<dbReference type="RefSeq" id="WP_379776331.1">
    <property type="nucleotide sequence ID" value="NZ_JBHSMZ010000024.1"/>
</dbReference>
<evidence type="ECO:0008006" key="4">
    <source>
        <dbReference type="Google" id="ProtNLM"/>
    </source>
</evidence>
<feature type="transmembrane region" description="Helical" evidence="1">
    <location>
        <begin position="50"/>
        <end position="69"/>
    </location>
</feature>
<dbReference type="Proteomes" id="UP001596086">
    <property type="component" value="Unassembled WGS sequence"/>
</dbReference>
<name>A0ABW0S6N4_9BURK</name>